<dbReference type="CDD" id="cd20625">
    <property type="entry name" value="CYP164-like"/>
    <property type="match status" value="1"/>
</dbReference>
<dbReference type="SUPFAM" id="SSF48264">
    <property type="entry name" value="Cytochrome P450"/>
    <property type="match status" value="1"/>
</dbReference>
<dbReference type="Proteomes" id="UP000198282">
    <property type="component" value="Unassembled WGS sequence"/>
</dbReference>
<accession>A0A239NUA9</accession>
<dbReference type="GO" id="GO:0020037">
    <property type="term" value="F:heme binding"/>
    <property type="evidence" value="ECO:0007669"/>
    <property type="project" value="InterPro"/>
</dbReference>
<evidence type="ECO:0000256" key="8">
    <source>
        <dbReference type="SAM" id="MobiDB-lite"/>
    </source>
</evidence>
<dbReference type="FunFam" id="1.10.630.10:FF:000018">
    <property type="entry name" value="Cytochrome P450 monooxygenase"/>
    <property type="match status" value="1"/>
</dbReference>
<dbReference type="PANTHER" id="PTHR46696">
    <property type="entry name" value="P450, PUTATIVE (EUROFUNG)-RELATED"/>
    <property type="match status" value="1"/>
</dbReference>
<evidence type="ECO:0000256" key="1">
    <source>
        <dbReference type="ARBA" id="ARBA00010617"/>
    </source>
</evidence>
<dbReference type="InterPro" id="IPR002397">
    <property type="entry name" value="Cyt_P450_B"/>
</dbReference>
<dbReference type="PRINTS" id="PR00359">
    <property type="entry name" value="BP450"/>
</dbReference>
<dbReference type="InterPro" id="IPR001128">
    <property type="entry name" value="Cyt_P450"/>
</dbReference>
<organism evidence="9 10">
    <name type="scientific">Streptosporangium subroseum</name>
    <dbReference type="NCBI Taxonomy" id="106412"/>
    <lineage>
        <taxon>Bacteria</taxon>
        <taxon>Bacillati</taxon>
        <taxon>Actinomycetota</taxon>
        <taxon>Actinomycetes</taxon>
        <taxon>Streptosporangiales</taxon>
        <taxon>Streptosporangiaceae</taxon>
        <taxon>Streptosporangium</taxon>
    </lineage>
</organism>
<evidence type="ECO:0000256" key="2">
    <source>
        <dbReference type="ARBA" id="ARBA00022617"/>
    </source>
</evidence>
<dbReference type="EMBL" id="FZOD01000069">
    <property type="protein sequence ID" value="SNT58425.1"/>
    <property type="molecule type" value="Genomic_DNA"/>
</dbReference>
<reference evidence="9 10" key="1">
    <citation type="submission" date="2017-06" db="EMBL/GenBank/DDBJ databases">
        <authorList>
            <person name="Kim H.J."/>
            <person name="Triplett B.A."/>
        </authorList>
    </citation>
    <scope>NUCLEOTIDE SEQUENCE [LARGE SCALE GENOMIC DNA]</scope>
    <source>
        <strain evidence="9 10">CGMCC 4.2132</strain>
    </source>
</reference>
<dbReference type="GO" id="GO:0005506">
    <property type="term" value="F:iron ion binding"/>
    <property type="evidence" value="ECO:0007669"/>
    <property type="project" value="InterPro"/>
</dbReference>
<name>A0A239NUA9_9ACTN</name>
<dbReference type="Gene3D" id="1.10.630.10">
    <property type="entry name" value="Cytochrome P450"/>
    <property type="match status" value="1"/>
</dbReference>
<evidence type="ECO:0000313" key="9">
    <source>
        <dbReference type="EMBL" id="SNT58425.1"/>
    </source>
</evidence>
<evidence type="ECO:0000256" key="3">
    <source>
        <dbReference type="ARBA" id="ARBA00022723"/>
    </source>
</evidence>
<keyword evidence="5 7" id="KW-0408">Iron</keyword>
<dbReference type="InterPro" id="IPR017972">
    <property type="entry name" value="Cyt_P450_CS"/>
</dbReference>
<dbReference type="AlphaFoldDB" id="A0A239NUA9"/>
<proteinExistence type="inferred from homology"/>
<evidence type="ECO:0000256" key="4">
    <source>
        <dbReference type="ARBA" id="ARBA00023002"/>
    </source>
</evidence>
<keyword evidence="4 7" id="KW-0560">Oxidoreductase</keyword>
<dbReference type="PRINTS" id="PR00385">
    <property type="entry name" value="P450"/>
</dbReference>
<evidence type="ECO:0000313" key="10">
    <source>
        <dbReference type="Proteomes" id="UP000198282"/>
    </source>
</evidence>
<gene>
    <name evidence="9" type="ORF">SAMN05216276_106937</name>
</gene>
<dbReference type="PROSITE" id="PS00086">
    <property type="entry name" value="CYTOCHROME_P450"/>
    <property type="match status" value="1"/>
</dbReference>
<protein>
    <submittedName>
        <fullName evidence="9">Unspecific monooxygenase</fullName>
    </submittedName>
</protein>
<keyword evidence="6 7" id="KW-0503">Monooxygenase</keyword>
<keyword evidence="10" id="KW-1185">Reference proteome</keyword>
<sequence length="394" mass="42829">MSTATVLDLLGFDPFAPDFLRAPYRRYRELREQGPLFRTPAGMWLATGYAPCAALLRDPRFGHGEGPPGRNRGARSFLTMDPPDHTRLRALVSRAFTARMIERLRPRISAIAEELVGGMSGEVDLISALAYPLPVRVISEMLGVPPEDQARFQGWSESLARGLDPDFLLPEKMLAERDAARDEFHAYFGELLVRRRAEPGGDLLSALVTADELTTEELLSTCVLLLVAGHETTVNLIGNGALALLRHGALHRFDEGGEGSERNTAKAVEELLRYDPPVQLTLRFALEDVELCGTPIREGEAVMALLGAANRDPEVFSDPDRLDLDRGPVRHLAFGLGAHFCLGAPLARLEGSVALSALATAAPDLTLVDPTPPYKENLTLRGLAALPVRLGPPA</sequence>
<dbReference type="PANTHER" id="PTHR46696:SF1">
    <property type="entry name" value="CYTOCHROME P450 YJIB-RELATED"/>
    <property type="match status" value="1"/>
</dbReference>
<feature type="region of interest" description="Disordered" evidence="8">
    <location>
        <begin position="60"/>
        <end position="79"/>
    </location>
</feature>
<evidence type="ECO:0000256" key="6">
    <source>
        <dbReference type="ARBA" id="ARBA00023033"/>
    </source>
</evidence>
<dbReference type="InterPro" id="IPR036396">
    <property type="entry name" value="Cyt_P450_sf"/>
</dbReference>
<dbReference type="Pfam" id="PF00067">
    <property type="entry name" value="p450"/>
    <property type="match status" value="1"/>
</dbReference>
<evidence type="ECO:0000256" key="7">
    <source>
        <dbReference type="RuleBase" id="RU000461"/>
    </source>
</evidence>
<dbReference type="GO" id="GO:0016705">
    <property type="term" value="F:oxidoreductase activity, acting on paired donors, with incorporation or reduction of molecular oxygen"/>
    <property type="evidence" value="ECO:0007669"/>
    <property type="project" value="InterPro"/>
</dbReference>
<dbReference type="GO" id="GO:0004497">
    <property type="term" value="F:monooxygenase activity"/>
    <property type="evidence" value="ECO:0007669"/>
    <property type="project" value="UniProtKB-KW"/>
</dbReference>
<evidence type="ECO:0000256" key="5">
    <source>
        <dbReference type="ARBA" id="ARBA00023004"/>
    </source>
</evidence>
<keyword evidence="3 7" id="KW-0479">Metal-binding</keyword>
<keyword evidence="2 7" id="KW-0349">Heme</keyword>
<dbReference type="RefSeq" id="WP_245878856.1">
    <property type="nucleotide sequence ID" value="NZ_FZOD01000069.1"/>
</dbReference>
<comment type="similarity">
    <text evidence="1 7">Belongs to the cytochrome P450 family.</text>
</comment>